<dbReference type="EMBL" id="JACHBW010000008">
    <property type="protein sequence ID" value="MBB6103255.1"/>
    <property type="molecule type" value="Genomic_DNA"/>
</dbReference>
<evidence type="ECO:0000313" key="2">
    <source>
        <dbReference type="EMBL" id="MBB6103255.1"/>
    </source>
</evidence>
<organism evidence="2 3">
    <name type="scientific">Paraburkholderia bannensis</name>
    <dbReference type="NCBI Taxonomy" id="765414"/>
    <lineage>
        <taxon>Bacteria</taxon>
        <taxon>Pseudomonadati</taxon>
        <taxon>Pseudomonadota</taxon>
        <taxon>Betaproteobacteria</taxon>
        <taxon>Burkholderiales</taxon>
        <taxon>Burkholderiaceae</taxon>
        <taxon>Paraburkholderia</taxon>
    </lineage>
</organism>
<dbReference type="Proteomes" id="UP000571554">
    <property type="component" value="Unassembled WGS sequence"/>
</dbReference>
<keyword evidence="1" id="KW-0472">Membrane</keyword>
<dbReference type="RefSeq" id="WP_183724765.1">
    <property type="nucleotide sequence ID" value="NZ_JACHBW010000008.1"/>
</dbReference>
<sequence length="111" mass="12365">MTDQHRIAELEKRVDSIEQCMSAMRTDLTDNTSTTKKIADDTAFIRATWAEGVAVVRLGCRLAAAWRFMLRQVFIPVVLPLGVLYGLWCIHEGRAVPAPLGEVFHLLAAVL</sequence>
<evidence type="ECO:0000313" key="3">
    <source>
        <dbReference type="Proteomes" id="UP000571554"/>
    </source>
</evidence>
<dbReference type="AlphaFoldDB" id="A0A7W9TZT2"/>
<proteinExistence type="predicted"/>
<protein>
    <recommendedName>
        <fullName evidence="4">Phage holin family protein</fullName>
    </recommendedName>
</protein>
<keyword evidence="1" id="KW-1133">Transmembrane helix</keyword>
<keyword evidence="1" id="KW-0812">Transmembrane</keyword>
<evidence type="ECO:0008006" key="4">
    <source>
        <dbReference type="Google" id="ProtNLM"/>
    </source>
</evidence>
<name>A0A7W9TZT2_9BURK</name>
<comment type="caution">
    <text evidence="2">The sequence shown here is derived from an EMBL/GenBank/DDBJ whole genome shotgun (WGS) entry which is preliminary data.</text>
</comment>
<evidence type="ECO:0000256" key="1">
    <source>
        <dbReference type="SAM" id="Phobius"/>
    </source>
</evidence>
<reference evidence="2 3" key="1">
    <citation type="submission" date="2020-08" db="EMBL/GenBank/DDBJ databases">
        <title>Above-ground endophytic microbial communities from plants in different locations in the United States.</title>
        <authorList>
            <person name="Frank C."/>
        </authorList>
    </citation>
    <scope>NUCLEOTIDE SEQUENCE [LARGE SCALE GENOMIC DNA]</scope>
    <source>
        <strain evidence="2 3">WP4_2_2</strain>
    </source>
</reference>
<gene>
    <name evidence="2" type="ORF">F4827_003110</name>
</gene>
<accession>A0A7W9TZT2</accession>
<feature type="transmembrane region" description="Helical" evidence="1">
    <location>
        <begin position="68"/>
        <end position="88"/>
    </location>
</feature>
<keyword evidence="3" id="KW-1185">Reference proteome</keyword>